<dbReference type="Proteomes" id="UP000027142">
    <property type="component" value="Chromosome"/>
</dbReference>
<feature type="domain" description="Uracil-DNA glycosylase-like" evidence="12">
    <location>
        <begin position="49"/>
        <end position="209"/>
    </location>
</feature>
<dbReference type="SMART" id="SM00986">
    <property type="entry name" value="UDG"/>
    <property type="match status" value="1"/>
</dbReference>
<dbReference type="RefSeq" id="WP_038484233.1">
    <property type="nucleotide sequence ID" value="NZ_CP003923.1"/>
</dbReference>
<dbReference type="eggNOG" id="COG0692">
    <property type="taxonomic scope" value="Bacteria"/>
</dbReference>
<dbReference type="GO" id="GO:0005737">
    <property type="term" value="C:cytoplasm"/>
    <property type="evidence" value="ECO:0007669"/>
    <property type="project" value="UniProtKB-SubCell"/>
</dbReference>
<evidence type="ECO:0000259" key="12">
    <source>
        <dbReference type="SMART" id="SM00986"/>
    </source>
</evidence>
<evidence type="ECO:0000313" key="14">
    <source>
        <dbReference type="Proteomes" id="UP000027142"/>
    </source>
</evidence>
<comment type="function">
    <text evidence="2 9 11">Excises uracil residues from the DNA which can arise as a result of misincorporation of dUMP residues by DNA polymerase or due to deamination of cytosine.</text>
</comment>
<evidence type="ECO:0000313" key="13">
    <source>
        <dbReference type="EMBL" id="AIC96334.1"/>
    </source>
</evidence>
<dbReference type="InterPro" id="IPR036895">
    <property type="entry name" value="Uracil-DNA_glycosylase-like_sf"/>
</dbReference>
<sequence length="233" mass="26645">MTILQNDWHDYVGQEFSKEYYIQLREFLKHEYANEVVYPPMHDLFNALHLTPYKDVKVVILGQDPYHGPNQAHGLSFSVKPDVKTPPSLKNMYKELEEDIGCQPPTHGYLESWAKQGVLLLNTVLSVRQKQPGSHQGKGWEVFTNNVIATLNEREKPVAFVLWGKHAQAKLALIDENKHFIVQSPHPSPFSAHRGFFGSRPFSKINKWLTSMDETPIDWQLPLTIEGKGSNGE</sequence>
<dbReference type="HAMAP" id="MF_00148">
    <property type="entry name" value="UDG"/>
    <property type="match status" value="1"/>
</dbReference>
<dbReference type="NCBIfam" id="NF003588">
    <property type="entry name" value="PRK05254.1-1"/>
    <property type="match status" value="1"/>
</dbReference>
<evidence type="ECO:0000256" key="10">
    <source>
        <dbReference type="PROSITE-ProRule" id="PRU10072"/>
    </source>
</evidence>
<dbReference type="CDD" id="cd10027">
    <property type="entry name" value="UDG-F1-like"/>
    <property type="match status" value="1"/>
</dbReference>
<keyword evidence="9" id="KW-0963">Cytoplasm</keyword>
<dbReference type="KEGG" id="ble:BleG1_3787"/>
<dbReference type="GO" id="GO:0097510">
    <property type="term" value="P:base-excision repair, AP site formation via deaminated base removal"/>
    <property type="evidence" value="ECO:0007669"/>
    <property type="project" value="TreeGrafter"/>
</dbReference>
<dbReference type="EC" id="3.2.2.27" evidence="4 9"/>
<proteinExistence type="inferred from homology"/>
<dbReference type="InterPro" id="IPR005122">
    <property type="entry name" value="Uracil-DNA_glycosylase-like"/>
</dbReference>
<gene>
    <name evidence="9" type="primary">ung</name>
    <name evidence="13" type="ORF">BleG1_3787</name>
</gene>
<evidence type="ECO:0000256" key="3">
    <source>
        <dbReference type="ARBA" id="ARBA00008184"/>
    </source>
</evidence>
<evidence type="ECO:0000256" key="6">
    <source>
        <dbReference type="ARBA" id="ARBA00022763"/>
    </source>
</evidence>
<dbReference type="NCBIfam" id="TIGR00628">
    <property type="entry name" value="ung"/>
    <property type="match status" value="1"/>
</dbReference>
<accession>A0A060M8B7</accession>
<dbReference type="GO" id="GO:0004844">
    <property type="term" value="F:uracil DNA N-glycosylase activity"/>
    <property type="evidence" value="ECO:0007669"/>
    <property type="project" value="UniProtKB-UniRule"/>
</dbReference>
<dbReference type="PROSITE" id="PS00130">
    <property type="entry name" value="U_DNA_GLYCOSYLASE"/>
    <property type="match status" value="1"/>
</dbReference>
<evidence type="ECO:0000256" key="7">
    <source>
        <dbReference type="ARBA" id="ARBA00022801"/>
    </source>
</evidence>
<dbReference type="Gene3D" id="3.40.470.10">
    <property type="entry name" value="Uracil-DNA glycosylase-like domain"/>
    <property type="match status" value="1"/>
</dbReference>
<dbReference type="NCBIfam" id="NF003591">
    <property type="entry name" value="PRK05254.1-4"/>
    <property type="match status" value="1"/>
</dbReference>
<keyword evidence="14" id="KW-1185">Reference proteome</keyword>
<feature type="active site" description="Proton acceptor" evidence="9 10">
    <location>
        <position position="64"/>
    </location>
</feature>
<evidence type="ECO:0000256" key="2">
    <source>
        <dbReference type="ARBA" id="ARBA00002631"/>
    </source>
</evidence>
<keyword evidence="6 9" id="KW-0227">DNA damage</keyword>
<dbReference type="Pfam" id="PF03167">
    <property type="entry name" value="UDG"/>
    <property type="match status" value="1"/>
</dbReference>
<dbReference type="InterPro" id="IPR002043">
    <property type="entry name" value="UDG_fam1"/>
</dbReference>
<evidence type="ECO:0000256" key="8">
    <source>
        <dbReference type="ARBA" id="ARBA00023204"/>
    </source>
</evidence>
<dbReference type="HOGENOM" id="CLU_032162_3_0_9"/>
<keyword evidence="7 9" id="KW-0378">Hydrolase</keyword>
<comment type="subcellular location">
    <subcellularLocation>
        <location evidence="9">Cytoplasm</location>
    </subcellularLocation>
</comment>
<dbReference type="AlphaFoldDB" id="A0A060M8B7"/>
<dbReference type="OrthoDB" id="9804372at2"/>
<dbReference type="NCBIfam" id="NF003592">
    <property type="entry name" value="PRK05254.1-5"/>
    <property type="match status" value="1"/>
</dbReference>
<dbReference type="FunFam" id="3.40.470.10:FF:000001">
    <property type="entry name" value="Uracil-DNA glycosylase"/>
    <property type="match status" value="1"/>
</dbReference>
<keyword evidence="8 9" id="KW-0234">DNA repair</keyword>
<dbReference type="PANTHER" id="PTHR11264:SF0">
    <property type="entry name" value="URACIL-DNA GLYCOSYLASE"/>
    <property type="match status" value="1"/>
</dbReference>
<protein>
    <recommendedName>
        <fullName evidence="5 9">Uracil-DNA glycosylase</fullName>
        <shortName evidence="9">UDG</shortName>
        <ecNumber evidence="4 9">3.2.2.27</ecNumber>
    </recommendedName>
</protein>
<dbReference type="PANTHER" id="PTHR11264">
    <property type="entry name" value="URACIL-DNA GLYCOSYLASE"/>
    <property type="match status" value="1"/>
</dbReference>
<name>A0A060M8B7_9BACI</name>
<dbReference type="STRING" id="1246626.BleG1_3787"/>
<evidence type="ECO:0000256" key="9">
    <source>
        <dbReference type="HAMAP-Rule" id="MF_00148"/>
    </source>
</evidence>
<organism evidence="13 14">
    <name type="scientific">Shouchella lehensis G1</name>
    <dbReference type="NCBI Taxonomy" id="1246626"/>
    <lineage>
        <taxon>Bacteria</taxon>
        <taxon>Bacillati</taxon>
        <taxon>Bacillota</taxon>
        <taxon>Bacilli</taxon>
        <taxon>Bacillales</taxon>
        <taxon>Bacillaceae</taxon>
        <taxon>Shouchella</taxon>
    </lineage>
</organism>
<comment type="similarity">
    <text evidence="3 9 11">Belongs to the uracil-DNA glycosylase (UDG) superfamily. UNG family.</text>
</comment>
<dbReference type="EMBL" id="CP003923">
    <property type="protein sequence ID" value="AIC96334.1"/>
    <property type="molecule type" value="Genomic_DNA"/>
</dbReference>
<dbReference type="SMART" id="SM00987">
    <property type="entry name" value="UreE_C"/>
    <property type="match status" value="1"/>
</dbReference>
<reference evidence="13 14" key="1">
    <citation type="journal article" date="2014" name="Gene">
        <title>A comparative genomic analysis of the alkalitolerant soil bacterium Bacillus lehensis G1.</title>
        <authorList>
            <person name="Noor Y.M."/>
            <person name="Samsulrizal N.H."/>
            <person name="Jema'on N.A."/>
            <person name="Low K.O."/>
            <person name="Ramli A.N."/>
            <person name="Alias N.I."/>
            <person name="Damis S.I."/>
            <person name="Fuzi S.F."/>
            <person name="Isa M.N."/>
            <person name="Murad A.M."/>
            <person name="Raih M.F."/>
            <person name="Bakar F.D."/>
            <person name="Najimudin N."/>
            <person name="Mahadi N.M."/>
            <person name="Illias R.M."/>
        </authorList>
    </citation>
    <scope>NUCLEOTIDE SEQUENCE [LARGE SCALE GENOMIC DNA]</scope>
    <source>
        <strain evidence="13 14">G1</strain>
    </source>
</reference>
<dbReference type="InterPro" id="IPR018085">
    <property type="entry name" value="Ura-DNA_Glyclase_AS"/>
</dbReference>
<dbReference type="PATRIC" id="fig|1246626.3.peg.3780"/>
<dbReference type="NCBIfam" id="NF003589">
    <property type="entry name" value="PRK05254.1-2"/>
    <property type="match status" value="1"/>
</dbReference>
<evidence type="ECO:0000256" key="5">
    <source>
        <dbReference type="ARBA" id="ARBA00018429"/>
    </source>
</evidence>
<dbReference type="SUPFAM" id="SSF52141">
    <property type="entry name" value="Uracil-DNA glycosylase-like"/>
    <property type="match status" value="1"/>
</dbReference>
<comment type="catalytic activity">
    <reaction evidence="1 9 11">
        <text>Hydrolyzes single-stranded DNA or mismatched double-stranded DNA and polynucleotides, releasing free uracil.</text>
        <dbReference type="EC" id="3.2.2.27"/>
    </reaction>
</comment>
<evidence type="ECO:0000256" key="4">
    <source>
        <dbReference type="ARBA" id="ARBA00012030"/>
    </source>
</evidence>
<evidence type="ECO:0000256" key="1">
    <source>
        <dbReference type="ARBA" id="ARBA00001400"/>
    </source>
</evidence>
<evidence type="ECO:0000256" key="11">
    <source>
        <dbReference type="RuleBase" id="RU003780"/>
    </source>
</evidence>